<dbReference type="Pfam" id="PF13419">
    <property type="entry name" value="HAD_2"/>
    <property type="match status" value="1"/>
</dbReference>
<dbReference type="InterPro" id="IPR023198">
    <property type="entry name" value="PGP-like_dom2"/>
</dbReference>
<protein>
    <submittedName>
        <fullName evidence="1">HAD hydrolase-like protein</fullName>
    </submittedName>
</protein>
<comment type="caution">
    <text evidence="1">The sequence shown here is derived from an EMBL/GenBank/DDBJ whole genome shotgun (WGS) entry which is preliminary data.</text>
</comment>
<dbReference type="PANTHER" id="PTHR43434:SF19">
    <property type="entry name" value="PHOSPHONOACETALDEHYDE HYDROLASE"/>
    <property type="match status" value="1"/>
</dbReference>
<organism evidence="1 2">
    <name type="scientific">Algoriphagus aestuariicola</name>
    <dbReference type="NCBI Taxonomy" id="1852016"/>
    <lineage>
        <taxon>Bacteria</taxon>
        <taxon>Pseudomonadati</taxon>
        <taxon>Bacteroidota</taxon>
        <taxon>Cytophagia</taxon>
        <taxon>Cytophagales</taxon>
        <taxon>Cyclobacteriaceae</taxon>
        <taxon>Algoriphagus</taxon>
    </lineage>
</organism>
<gene>
    <name evidence="1" type="ORF">J0A67_21000</name>
</gene>
<dbReference type="InterPro" id="IPR050155">
    <property type="entry name" value="HAD-like_hydrolase_sf"/>
</dbReference>
<dbReference type="SFLD" id="SFLDS00003">
    <property type="entry name" value="Haloacid_Dehalogenase"/>
    <property type="match status" value="1"/>
</dbReference>
<dbReference type="RefSeq" id="WP_206571356.1">
    <property type="nucleotide sequence ID" value="NZ_JAFKCW010000005.1"/>
</dbReference>
<dbReference type="InterPro" id="IPR036412">
    <property type="entry name" value="HAD-like_sf"/>
</dbReference>
<dbReference type="PANTHER" id="PTHR43434">
    <property type="entry name" value="PHOSPHOGLYCOLATE PHOSPHATASE"/>
    <property type="match status" value="1"/>
</dbReference>
<keyword evidence="2" id="KW-1185">Reference proteome</keyword>
<dbReference type="SFLD" id="SFLDG01129">
    <property type="entry name" value="C1.5:_HAD__Beta-PGM__Phosphata"/>
    <property type="match status" value="1"/>
</dbReference>
<evidence type="ECO:0000313" key="1">
    <source>
        <dbReference type="EMBL" id="MBN7803367.1"/>
    </source>
</evidence>
<dbReference type="EMBL" id="JAFKCW010000005">
    <property type="protein sequence ID" value="MBN7803367.1"/>
    <property type="molecule type" value="Genomic_DNA"/>
</dbReference>
<dbReference type="Gene3D" id="3.40.50.1000">
    <property type="entry name" value="HAD superfamily/HAD-like"/>
    <property type="match status" value="1"/>
</dbReference>
<dbReference type="Proteomes" id="UP000664698">
    <property type="component" value="Unassembled WGS sequence"/>
</dbReference>
<evidence type="ECO:0000313" key="2">
    <source>
        <dbReference type="Proteomes" id="UP000664698"/>
    </source>
</evidence>
<dbReference type="InterPro" id="IPR023214">
    <property type="entry name" value="HAD_sf"/>
</dbReference>
<dbReference type="Gene3D" id="1.10.150.240">
    <property type="entry name" value="Putative phosphatase, domain 2"/>
    <property type="match status" value="1"/>
</dbReference>
<dbReference type="InterPro" id="IPR041492">
    <property type="entry name" value="HAD_2"/>
</dbReference>
<name>A0ABS3BVP9_9BACT</name>
<reference evidence="1 2" key="1">
    <citation type="submission" date="2021-03" db="EMBL/GenBank/DDBJ databases">
        <title>novel species isolated from a fishpond in China.</title>
        <authorList>
            <person name="Lu H."/>
            <person name="Cai Z."/>
        </authorList>
    </citation>
    <scope>NUCLEOTIDE SEQUENCE [LARGE SCALE GENOMIC DNA]</scope>
    <source>
        <strain evidence="1 2">JCM 31546</strain>
    </source>
</reference>
<proteinExistence type="predicted"/>
<sequence length="237" mass="25867">MPKIRLAVFDMAGTTIHDENNVAKAFQNALNSHGYPGVTLQEANEKMGYSKPQAIRDLLYIHEPDKSKITAATISAIHDAFVAGMLEYYTTDPTIRAIADAEAVFAGLHEMGIKVALDTGFSRDITDIILKRVGWDDYRLVDATAASDEVSQGRPFPFMIEKIMAELGIDDPKAVIKIGDTEVDIHEGHNAGCLMSIGITSGVFSANELIPHNPSHLAHSLTEVLDLVRTYESQTEA</sequence>
<accession>A0ABS3BVP9</accession>
<dbReference type="SUPFAM" id="SSF56784">
    <property type="entry name" value="HAD-like"/>
    <property type="match status" value="1"/>
</dbReference>